<feature type="transmembrane region" description="Helical" evidence="8">
    <location>
        <begin position="744"/>
        <end position="762"/>
    </location>
</feature>
<dbReference type="Gene3D" id="2.130.10.10">
    <property type="entry name" value="YVTN repeat-like/Quinoprotein amine dehydrogenase"/>
    <property type="match status" value="2"/>
</dbReference>
<dbReference type="SMART" id="SM00388">
    <property type="entry name" value="HisKA"/>
    <property type="match status" value="1"/>
</dbReference>
<feature type="modified residue" description="4-aspartylphosphate" evidence="7">
    <location>
        <position position="1072"/>
    </location>
</feature>
<dbReference type="Pfam" id="PF00512">
    <property type="entry name" value="HisKA"/>
    <property type="match status" value="1"/>
</dbReference>
<evidence type="ECO:0000313" key="13">
    <source>
        <dbReference type="Proteomes" id="UP001232001"/>
    </source>
</evidence>
<keyword evidence="13" id="KW-1185">Reference proteome</keyword>
<evidence type="ECO:0000256" key="4">
    <source>
        <dbReference type="ARBA" id="ARBA00023015"/>
    </source>
</evidence>
<evidence type="ECO:0000256" key="7">
    <source>
        <dbReference type="PROSITE-ProRule" id="PRU00169"/>
    </source>
</evidence>
<dbReference type="SUPFAM" id="SSF47384">
    <property type="entry name" value="Homodimeric domain of signal transducing histidine kinase"/>
    <property type="match status" value="1"/>
</dbReference>
<dbReference type="InterPro" id="IPR036890">
    <property type="entry name" value="HATPase_C_sf"/>
</dbReference>
<dbReference type="SUPFAM" id="SSF101898">
    <property type="entry name" value="NHL repeat"/>
    <property type="match status" value="1"/>
</dbReference>
<name>A0ABY8L125_9FLAO</name>
<dbReference type="InterPro" id="IPR003594">
    <property type="entry name" value="HATPase_dom"/>
</dbReference>
<dbReference type="CDD" id="cd00075">
    <property type="entry name" value="HATPase"/>
    <property type="match status" value="1"/>
</dbReference>
<dbReference type="InterPro" id="IPR004358">
    <property type="entry name" value="Sig_transdc_His_kin-like_C"/>
</dbReference>
<dbReference type="Gene3D" id="1.10.287.130">
    <property type="match status" value="1"/>
</dbReference>
<dbReference type="InterPro" id="IPR003661">
    <property type="entry name" value="HisK_dim/P_dom"/>
</dbReference>
<evidence type="ECO:0000259" key="9">
    <source>
        <dbReference type="PROSITE" id="PS01124"/>
    </source>
</evidence>
<evidence type="ECO:0000256" key="3">
    <source>
        <dbReference type="ARBA" id="ARBA00022553"/>
    </source>
</evidence>
<sequence>MRIYILVFGFFFCCFQNFFGQQIIRLDSKDGLINGTINAFERDSLGYMWIGTDQGINRYSGVEIKNYNLNDSKKLKGIEIADILNVQGKLYAISTNGILIKYHYDYDSFEELYSEKRNQFLSITSLNNSQILIGLTEGFIIYDLETHEATDVQLKNFINNRKVTFYNNKVYSATSKGLSVFKYQQNTKTLTLEQRYLSNQDIIDFAFDAEERIWVGTEIGGLYIINKQEIKNIPVSQISNKTYAIRQIDFDKNNNALIAIDRLGLFILNDKFETVKSFNHDTDDNNSINQNSIYEIFVDDSNAYWLGFREDGINIIYDKENVFTNIRHIQNDENSIQNNNIRSIYESASGALWFGTENGISKYENKRWTNYNKDPKLFNTAVLAINEYQKKLIFGTYGEGILTLNQSSGKVSNFTLESKKSPNFIFKIKTYNDNLWIGASDAPLTHFRNNKFINTYSVGLVRSLIQGYDNINYVGTNSGFFELNKRNASVRKIEEDVFNSSNQIYDLNLDYVNNCIWIGSKNGLHKYNLSTEELENIGNNSKKTIGTVFSIKKDNRQNLYFASISGLWKYNIKQGFFRKYGVQDGMFIEKFGIGPSAKFKDGRLAFGGAKGAVIFNPIDLVEDKPISEIYISNFQINGKEPDSLTLSKNINYTKKLVLDYDQNTLSFNLGTIKFHGSKRNEFKVKLSGYEKDYQINYGDEKINYSNLTPGTYKLNVKGYNADGVKGKNDYTLEIVVKKPFWKTIWAFALYILLFLLFGYLVFRIFRANVRNRFDENRIKFFVEVAHDIRTPVSLIQLLVKQLANQENTEKSIELIQRNTQNLNEYVTQLLDFQKIDQNQLELFISKVDLKDCLAKIIEDFTPIMQEKSLDVSLKVKHIPVWFDKAKMNRIFYNLISNAIKYSNEGGTITIEAHLDDKNLKIKFIDNGVGIPEKQQELIFKRFTRGTNVSNKGIPGTGIGLLLSKKIVELHGGEILLESKENIGSKFTIILPSGTEHYGQKHVIDENDQEESNANIYDFITKNKLILLVEDNEDLRAAVKNELVKNYTVIEASNGKEGLLLALSKNPDLIITDIMMPKMDGKELCKLLKTNFKTSHIPIIMLTALADVDDKIQGLETGADAYVEKPFNVSILKATINNLLKSRENVNRLLDDKKVKKQLTPDESFLSNVITIIKENLTEKDFSIDVLCEKMGLSRSNLFRKLKGLIQMSPSDLIIKIKLGHAEELMKKKVHSRISDIAYESGFHDPKYFSTLFKKHYGKTPKEFIEDQ</sequence>
<reference evidence="12 13" key="1">
    <citation type="submission" date="2023-04" db="EMBL/GenBank/DDBJ databases">
        <title>Tenacibaculum tangerinum sp. nov., isolated from sea tidal flat of South Korea.</title>
        <authorList>
            <person name="Lee S.H."/>
            <person name="Kim J.-J."/>
        </authorList>
    </citation>
    <scope>NUCLEOTIDE SEQUENCE [LARGE SCALE GENOMIC DNA]</scope>
    <source>
        <strain evidence="12 13">GRR-S3-23</strain>
    </source>
</reference>
<dbReference type="Pfam" id="PF02518">
    <property type="entry name" value="HATPase_c"/>
    <property type="match status" value="1"/>
</dbReference>
<dbReference type="SMART" id="SM00387">
    <property type="entry name" value="HATPase_c"/>
    <property type="match status" value="1"/>
</dbReference>
<dbReference type="InterPro" id="IPR011110">
    <property type="entry name" value="Reg_prop"/>
</dbReference>
<protein>
    <recommendedName>
        <fullName evidence="2">histidine kinase</fullName>
        <ecNumber evidence="2">2.7.13.3</ecNumber>
    </recommendedName>
</protein>
<feature type="domain" description="Response regulatory" evidence="11">
    <location>
        <begin position="1024"/>
        <end position="1139"/>
    </location>
</feature>
<dbReference type="EMBL" id="CP122539">
    <property type="protein sequence ID" value="WGH74976.1"/>
    <property type="molecule type" value="Genomic_DNA"/>
</dbReference>
<dbReference type="CDD" id="cd17574">
    <property type="entry name" value="REC_OmpR"/>
    <property type="match status" value="1"/>
</dbReference>
<dbReference type="InterPro" id="IPR011123">
    <property type="entry name" value="Y_Y_Y"/>
</dbReference>
<dbReference type="PANTHER" id="PTHR43547:SF2">
    <property type="entry name" value="HYBRID SIGNAL TRANSDUCTION HISTIDINE KINASE C"/>
    <property type="match status" value="1"/>
</dbReference>
<dbReference type="InterPro" id="IPR018062">
    <property type="entry name" value="HTH_AraC-typ_CS"/>
</dbReference>
<evidence type="ECO:0000256" key="6">
    <source>
        <dbReference type="ARBA" id="ARBA00023163"/>
    </source>
</evidence>
<organism evidence="12 13">
    <name type="scientific">Tenacibaculum tangerinum</name>
    <dbReference type="NCBI Taxonomy" id="3038772"/>
    <lineage>
        <taxon>Bacteria</taxon>
        <taxon>Pseudomonadati</taxon>
        <taxon>Bacteroidota</taxon>
        <taxon>Flavobacteriia</taxon>
        <taxon>Flavobacteriales</taxon>
        <taxon>Flavobacteriaceae</taxon>
        <taxon>Tenacibaculum</taxon>
    </lineage>
</organism>
<evidence type="ECO:0000256" key="8">
    <source>
        <dbReference type="SAM" id="Phobius"/>
    </source>
</evidence>
<keyword evidence="6" id="KW-0804">Transcription</keyword>
<dbReference type="PROSITE" id="PS50110">
    <property type="entry name" value="RESPONSE_REGULATORY"/>
    <property type="match status" value="1"/>
</dbReference>
<keyword evidence="8" id="KW-0472">Membrane</keyword>
<dbReference type="Gene3D" id="3.30.565.10">
    <property type="entry name" value="Histidine kinase-like ATPase, C-terminal domain"/>
    <property type="match status" value="1"/>
</dbReference>
<dbReference type="InterPro" id="IPR011006">
    <property type="entry name" value="CheY-like_superfamily"/>
</dbReference>
<feature type="domain" description="Histidine kinase" evidence="10">
    <location>
        <begin position="783"/>
        <end position="994"/>
    </location>
</feature>
<evidence type="ECO:0000256" key="2">
    <source>
        <dbReference type="ARBA" id="ARBA00012438"/>
    </source>
</evidence>
<dbReference type="PANTHER" id="PTHR43547">
    <property type="entry name" value="TWO-COMPONENT HISTIDINE KINASE"/>
    <property type="match status" value="1"/>
</dbReference>
<keyword evidence="4" id="KW-0805">Transcription regulation</keyword>
<dbReference type="InterPro" id="IPR013783">
    <property type="entry name" value="Ig-like_fold"/>
</dbReference>
<keyword evidence="3 7" id="KW-0597">Phosphoprotein</keyword>
<dbReference type="SMART" id="SM00342">
    <property type="entry name" value="HTH_ARAC"/>
    <property type="match status" value="1"/>
</dbReference>
<dbReference type="PROSITE" id="PS50109">
    <property type="entry name" value="HIS_KIN"/>
    <property type="match status" value="1"/>
</dbReference>
<keyword evidence="12" id="KW-0067">ATP-binding</keyword>
<dbReference type="Gene3D" id="3.40.50.2300">
    <property type="match status" value="1"/>
</dbReference>
<feature type="domain" description="HTH araC/xylS-type" evidence="9">
    <location>
        <begin position="1166"/>
        <end position="1266"/>
    </location>
</feature>
<dbReference type="Pfam" id="PF00072">
    <property type="entry name" value="Response_reg"/>
    <property type="match status" value="1"/>
</dbReference>
<dbReference type="InterPro" id="IPR005467">
    <property type="entry name" value="His_kinase_dom"/>
</dbReference>
<comment type="catalytic activity">
    <reaction evidence="1">
        <text>ATP + protein L-histidine = ADP + protein N-phospho-L-histidine.</text>
        <dbReference type="EC" id="2.7.13.3"/>
    </reaction>
</comment>
<dbReference type="RefSeq" id="WP_279650869.1">
    <property type="nucleotide sequence ID" value="NZ_CP122539.1"/>
</dbReference>
<evidence type="ECO:0000259" key="11">
    <source>
        <dbReference type="PROSITE" id="PS50110"/>
    </source>
</evidence>
<dbReference type="InterPro" id="IPR015943">
    <property type="entry name" value="WD40/YVTN_repeat-like_dom_sf"/>
</dbReference>
<dbReference type="Pfam" id="PF07495">
    <property type="entry name" value="Y_Y_Y"/>
    <property type="match status" value="1"/>
</dbReference>
<dbReference type="SMART" id="SM00448">
    <property type="entry name" value="REC"/>
    <property type="match status" value="1"/>
</dbReference>
<dbReference type="Gene3D" id="2.60.40.10">
    <property type="entry name" value="Immunoglobulins"/>
    <property type="match status" value="1"/>
</dbReference>
<dbReference type="Pfam" id="PF07494">
    <property type="entry name" value="Reg_prop"/>
    <property type="match status" value="2"/>
</dbReference>
<dbReference type="Gene3D" id="1.10.10.60">
    <property type="entry name" value="Homeodomain-like"/>
    <property type="match status" value="1"/>
</dbReference>
<evidence type="ECO:0000256" key="5">
    <source>
        <dbReference type="ARBA" id="ARBA00023125"/>
    </source>
</evidence>
<keyword evidence="8" id="KW-1133">Transmembrane helix</keyword>
<dbReference type="Pfam" id="PF12833">
    <property type="entry name" value="HTH_18"/>
    <property type="match status" value="1"/>
</dbReference>
<dbReference type="SUPFAM" id="SSF52172">
    <property type="entry name" value="CheY-like"/>
    <property type="match status" value="1"/>
</dbReference>
<dbReference type="InterPro" id="IPR001789">
    <property type="entry name" value="Sig_transdc_resp-reg_receiver"/>
</dbReference>
<keyword evidence="5" id="KW-0238">DNA-binding</keyword>
<gene>
    <name evidence="12" type="ORF">P8625_12965</name>
</gene>
<dbReference type="PROSITE" id="PS01124">
    <property type="entry name" value="HTH_ARAC_FAMILY_2"/>
    <property type="match status" value="1"/>
</dbReference>
<keyword evidence="8" id="KW-0812">Transmembrane</keyword>
<dbReference type="InterPro" id="IPR009057">
    <property type="entry name" value="Homeodomain-like_sf"/>
</dbReference>
<dbReference type="Proteomes" id="UP001232001">
    <property type="component" value="Chromosome"/>
</dbReference>
<dbReference type="SUPFAM" id="SSF46689">
    <property type="entry name" value="Homeodomain-like"/>
    <property type="match status" value="1"/>
</dbReference>
<keyword evidence="12" id="KW-0547">Nucleotide-binding</keyword>
<dbReference type="GO" id="GO:0005524">
    <property type="term" value="F:ATP binding"/>
    <property type="evidence" value="ECO:0007669"/>
    <property type="project" value="UniProtKB-KW"/>
</dbReference>
<dbReference type="SUPFAM" id="SSF55874">
    <property type="entry name" value="ATPase domain of HSP90 chaperone/DNA topoisomerase II/histidine kinase"/>
    <property type="match status" value="1"/>
</dbReference>
<proteinExistence type="predicted"/>
<evidence type="ECO:0000313" key="12">
    <source>
        <dbReference type="EMBL" id="WGH74976.1"/>
    </source>
</evidence>
<dbReference type="PRINTS" id="PR00344">
    <property type="entry name" value="BCTRLSENSOR"/>
</dbReference>
<evidence type="ECO:0000259" key="10">
    <source>
        <dbReference type="PROSITE" id="PS50109"/>
    </source>
</evidence>
<dbReference type="EC" id="2.7.13.3" evidence="2"/>
<accession>A0ABY8L125</accession>
<evidence type="ECO:0000256" key="1">
    <source>
        <dbReference type="ARBA" id="ARBA00000085"/>
    </source>
</evidence>
<dbReference type="PROSITE" id="PS00041">
    <property type="entry name" value="HTH_ARAC_FAMILY_1"/>
    <property type="match status" value="1"/>
</dbReference>
<dbReference type="SUPFAM" id="SSF63829">
    <property type="entry name" value="Calcium-dependent phosphotriesterase"/>
    <property type="match status" value="1"/>
</dbReference>
<dbReference type="InterPro" id="IPR018060">
    <property type="entry name" value="HTH_AraC"/>
</dbReference>
<dbReference type="CDD" id="cd00082">
    <property type="entry name" value="HisKA"/>
    <property type="match status" value="1"/>
</dbReference>
<dbReference type="InterPro" id="IPR036097">
    <property type="entry name" value="HisK_dim/P_sf"/>
</dbReference>